<evidence type="ECO:0000256" key="1">
    <source>
        <dbReference type="SAM" id="MobiDB-lite"/>
    </source>
</evidence>
<organism evidence="2 3">
    <name type="scientific">Trifolium medium</name>
    <dbReference type="NCBI Taxonomy" id="97028"/>
    <lineage>
        <taxon>Eukaryota</taxon>
        <taxon>Viridiplantae</taxon>
        <taxon>Streptophyta</taxon>
        <taxon>Embryophyta</taxon>
        <taxon>Tracheophyta</taxon>
        <taxon>Spermatophyta</taxon>
        <taxon>Magnoliopsida</taxon>
        <taxon>eudicotyledons</taxon>
        <taxon>Gunneridae</taxon>
        <taxon>Pentapetalae</taxon>
        <taxon>rosids</taxon>
        <taxon>fabids</taxon>
        <taxon>Fabales</taxon>
        <taxon>Fabaceae</taxon>
        <taxon>Papilionoideae</taxon>
        <taxon>50 kb inversion clade</taxon>
        <taxon>NPAAA clade</taxon>
        <taxon>Hologalegina</taxon>
        <taxon>IRL clade</taxon>
        <taxon>Trifolieae</taxon>
        <taxon>Trifolium</taxon>
    </lineage>
</organism>
<reference evidence="2 3" key="1">
    <citation type="journal article" date="2018" name="Front. Plant Sci.">
        <title>Red Clover (Trifolium pratense) and Zigzag Clover (T. medium) - A Picture of Genomic Similarities and Differences.</title>
        <authorList>
            <person name="Dluhosova J."/>
            <person name="Istvanek J."/>
            <person name="Nedelnik J."/>
            <person name="Repkova J."/>
        </authorList>
    </citation>
    <scope>NUCLEOTIDE SEQUENCE [LARGE SCALE GENOMIC DNA]</scope>
    <source>
        <strain evidence="3">cv. 10/8</strain>
        <tissue evidence="2">Leaf</tissue>
    </source>
</reference>
<feature type="compositionally biased region" description="Polar residues" evidence="1">
    <location>
        <begin position="7"/>
        <end position="22"/>
    </location>
</feature>
<feature type="non-terminal residue" evidence="2">
    <location>
        <position position="1"/>
    </location>
</feature>
<name>A0A392VMW1_9FABA</name>
<evidence type="ECO:0000313" key="2">
    <source>
        <dbReference type="EMBL" id="MCI88075.1"/>
    </source>
</evidence>
<evidence type="ECO:0000313" key="3">
    <source>
        <dbReference type="Proteomes" id="UP000265520"/>
    </source>
</evidence>
<proteinExistence type="predicted"/>
<accession>A0A392VMW1</accession>
<dbReference type="AlphaFoldDB" id="A0A392VMW1"/>
<feature type="non-terminal residue" evidence="2">
    <location>
        <position position="71"/>
    </location>
</feature>
<dbReference type="Proteomes" id="UP000265520">
    <property type="component" value="Unassembled WGS sequence"/>
</dbReference>
<feature type="compositionally biased region" description="Basic and acidic residues" evidence="1">
    <location>
        <begin position="38"/>
        <end position="56"/>
    </location>
</feature>
<feature type="region of interest" description="Disordered" evidence="1">
    <location>
        <begin position="1"/>
        <end position="71"/>
    </location>
</feature>
<keyword evidence="3" id="KW-1185">Reference proteome</keyword>
<protein>
    <submittedName>
        <fullName evidence="2">Uncharacterized protein</fullName>
    </submittedName>
</protein>
<sequence>VVVEDSVPTTPVDNAVPNQMQKTDVVITEGNTQPDESENPKSSDEKEDDHADKTMDDNTDTEVVDVENFVP</sequence>
<dbReference type="EMBL" id="LXQA011183082">
    <property type="protein sequence ID" value="MCI88075.1"/>
    <property type="molecule type" value="Genomic_DNA"/>
</dbReference>
<comment type="caution">
    <text evidence="2">The sequence shown here is derived from an EMBL/GenBank/DDBJ whole genome shotgun (WGS) entry which is preliminary data.</text>
</comment>